<feature type="transmembrane region" description="Helical" evidence="2">
    <location>
        <begin position="46"/>
        <end position="67"/>
    </location>
</feature>
<feature type="transmembrane region" description="Helical" evidence="2">
    <location>
        <begin position="155"/>
        <end position="175"/>
    </location>
</feature>
<feature type="transmembrane region" description="Helical" evidence="2">
    <location>
        <begin position="122"/>
        <end position="143"/>
    </location>
</feature>
<dbReference type="EMBL" id="JAGSOW010000001">
    <property type="protein sequence ID" value="MDC3734332.1"/>
    <property type="molecule type" value="Genomic_DNA"/>
</dbReference>
<name>A0AB35JK54_PSESY</name>
<protein>
    <submittedName>
        <fullName evidence="3">Uncharacterized protein</fullName>
    </submittedName>
</protein>
<evidence type="ECO:0000313" key="4">
    <source>
        <dbReference type="Proteomes" id="UP001220207"/>
    </source>
</evidence>
<sequence length="343" mass="37572">MGGESGVEKKTRGVDHAEPGARKSVCSREQPMITHKRAGGTLKSSIIVPILIMFFLTLAIAGFANHTHQRKPFFTRIPRWTFNYKPLGWTLMDYLAATTSVSILGLIYLLLFEAIQIKVPKLLALVVIGCICTCTVGMATLYFNLVDTYKKISTPLTIISTTATIFIAVISSILADGHIERLTGVEAGKFPNAQKAMILTSTVIIWASIIFVASALFTTASSIYLFWKTGPGSSIDLNQADDKGRTPFHAFNLLIGITFFFGILSGAYSTAINDLSERRLKYWLVGSSFHFAPEHCGIREKPMDSQIALIGDGKAVLATSSLTEIYRFDLIACPQASEPKPTY</sequence>
<feature type="transmembrane region" description="Helical" evidence="2">
    <location>
        <begin position="196"/>
        <end position="227"/>
    </location>
</feature>
<dbReference type="Proteomes" id="UP001220207">
    <property type="component" value="Unassembled WGS sequence"/>
</dbReference>
<feature type="region of interest" description="Disordered" evidence="1">
    <location>
        <begin position="1"/>
        <end position="28"/>
    </location>
</feature>
<evidence type="ECO:0000313" key="3">
    <source>
        <dbReference type="EMBL" id="MDC3734332.1"/>
    </source>
</evidence>
<evidence type="ECO:0000256" key="1">
    <source>
        <dbReference type="SAM" id="MobiDB-lite"/>
    </source>
</evidence>
<accession>A0AB35JK54</accession>
<keyword evidence="2" id="KW-1133">Transmembrane helix</keyword>
<keyword evidence="2" id="KW-0812">Transmembrane</keyword>
<reference evidence="3" key="1">
    <citation type="submission" date="2021-04" db="EMBL/GenBank/DDBJ databases">
        <title>Genome Sequence and Comparative Genome Analysis of Pseudomonas syringae pv. syringae strains EC33 and LMG5496 isolated from Citrus plants from Tunisia and Greece.</title>
        <authorList>
            <person name="Abdellatif E."/>
            <person name="Baeyen S."/>
        </authorList>
    </citation>
    <scope>NUCLEOTIDE SEQUENCE</scope>
    <source>
        <strain evidence="3">LMG 5496</strain>
    </source>
</reference>
<organism evidence="3 4">
    <name type="scientific">Pseudomonas syringae pv. syringae</name>
    <dbReference type="NCBI Taxonomy" id="321"/>
    <lineage>
        <taxon>Bacteria</taxon>
        <taxon>Pseudomonadati</taxon>
        <taxon>Pseudomonadota</taxon>
        <taxon>Gammaproteobacteria</taxon>
        <taxon>Pseudomonadales</taxon>
        <taxon>Pseudomonadaceae</taxon>
        <taxon>Pseudomonas</taxon>
        <taxon>Pseudomonas syringae</taxon>
    </lineage>
</organism>
<gene>
    <name evidence="3" type="ORF">KDL27_00830</name>
</gene>
<comment type="caution">
    <text evidence="3">The sequence shown here is derived from an EMBL/GenBank/DDBJ whole genome shotgun (WGS) entry which is preliminary data.</text>
</comment>
<keyword evidence="2" id="KW-0472">Membrane</keyword>
<evidence type="ECO:0000256" key="2">
    <source>
        <dbReference type="SAM" id="Phobius"/>
    </source>
</evidence>
<feature type="compositionally biased region" description="Basic and acidic residues" evidence="1">
    <location>
        <begin position="1"/>
        <end position="21"/>
    </location>
</feature>
<feature type="transmembrane region" description="Helical" evidence="2">
    <location>
        <begin position="247"/>
        <end position="271"/>
    </location>
</feature>
<proteinExistence type="predicted"/>
<dbReference type="AlphaFoldDB" id="A0AB35JK54"/>
<feature type="transmembrane region" description="Helical" evidence="2">
    <location>
        <begin position="87"/>
        <end position="110"/>
    </location>
</feature>
<dbReference type="RefSeq" id="WP_198711756.1">
    <property type="nucleotide sequence ID" value="NZ_JAGSOW010000001.1"/>
</dbReference>